<evidence type="ECO:0000313" key="5">
    <source>
        <dbReference type="EMBL" id="GAV19600.1"/>
    </source>
</evidence>
<dbReference type="InterPro" id="IPR003439">
    <property type="entry name" value="ABC_transporter-like_ATP-bd"/>
</dbReference>
<comment type="caution">
    <text evidence="5">The sequence shown here is derived from an EMBL/GenBank/DDBJ whole genome shotgun (WGS) entry which is preliminary data.</text>
</comment>
<dbReference type="InterPro" id="IPR017871">
    <property type="entry name" value="ABC_transporter-like_CS"/>
</dbReference>
<evidence type="ECO:0000256" key="1">
    <source>
        <dbReference type="ARBA" id="ARBA00022448"/>
    </source>
</evidence>
<dbReference type="Gene3D" id="3.40.50.300">
    <property type="entry name" value="P-loop containing nucleotide triphosphate hydrolases"/>
    <property type="match status" value="1"/>
</dbReference>
<accession>A0A1L8CL13</accession>
<evidence type="ECO:0000313" key="6">
    <source>
        <dbReference type="Proteomes" id="UP000231632"/>
    </source>
</evidence>
<dbReference type="PANTHER" id="PTHR43023">
    <property type="entry name" value="PROTEIN TRIGALACTOSYLDIACYLGLYCEROL 3, CHLOROPLASTIC"/>
    <property type="match status" value="1"/>
</dbReference>
<dbReference type="EMBL" id="BDFD01000003">
    <property type="protein sequence ID" value="GAV19600.1"/>
    <property type="molecule type" value="Genomic_DNA"/>
</dbReference>
<dbReference type="SUPFAM" id="SSF52540">
    <property type="entry name" value="P-loop containing nucleoside triphosphate hydrolases"/>
    <property type="match status" value="1"/>
</dbReference>
<dbReference type="RefSeq" id="WP_072658814.1">
    <property type="nucleotide sequence ID" value="NZ_BDFD01000003.1"/>
</dbReference>
<keyword evidence="3 5" id="KW-0067">ATP-binding</keyword>
<dbReference type="Proteomes" id="UP000231632">
    <property type="component" value="Unassembled WGS sequence"/>
</dbReference>
<protein>
    <submittedName>
        <fullName evidence="5">Phospholipid/cholesterol/gamma-HCH transport system ATP-binding protein</fullName>
    </submittedName>
</protein>
<dbReference type="GO" id="GO:0005524">
    <property type="term" value="F:ATP binding"/>
    <property type="evidence" value="ECO:0007669"/>
    <property type="project" value="UniProtKB-KW"/>
</dbReference>
<keyword evidence="2" id="KW-0547">Nucleotide-binding</keyword>
<evidence type="ECO:0000259" key="4">
    <source>
        <dbReference type="PROSITE" id="PS50893"/>
    </source>
</evidence>
<sequence length="269" mass="29559">MIRGENLSKRYGDVDAVASTDIHIKTGAITAIMGGSGSGKTTLLRLLSGLEIPTTGHVWYGDEDLCDMPDKRLYEVRESMGMLFQYSALLNSLNVYDNVAFPLHEHTDLDEDVIRTMVAMKLEQVGLRGFENLMPSELSGGMAKRVAFARAMAMDPRIVFFDEPTSGLDPISAGVISTLIHDTSKMNRMTSVVVTHDVSAGLAIADHVILMWQGRIIAKGPPDSIRESTDERVCQFLEGRPDGPIPFSRSTTSYIDDLTHRPGTVRLES</sequence>
<proteinExistence type="predicted"/>
<dbReference type="OrthoDB" id="5298328at2"/>
<dbReference type="PROSITE" id="PS50893">
    <property type="entry name" value="ABC_TRANSPORTER_2"/>
    <property type="match status" value="1"/>
</dbReference>
<keyword evidence="1" id="KW-0813">Transport</keyword>
<dbReference type="PROSITE" id="PS00211">
    <property type="entry name" value="ABC_TRANSPORTER_1"/>
    <property type="match status" value="1"/>
</dbReference>
<dbReference type="PANTHER" id="PTHR43023:SF6">
    <property type="entry name" value="INTERMEMBRANE PHOSPHOLIPID TRANSPORT SYSTEM ATP-BINDING PROTEIN MLAF"/>
    <property type="match status" value="1"/>
</dbReference>
<dbReference type="InterPro" id="IPR027417">
    <property type="entry name" value="P-loop_NTPase"/>
</dbReference>
<reference evidence="5 6" key="1">
    <citation type="journal article" date="2017" name="Arch. Microbiol.">
        <title>Mariprofundus micogutta sp. nov., a novel iron-oxidizing zetaproteobacterium isolated from a deep-sea hydrothermal field at the Bayonnaise knoll of the Izu-Ogasawara arc, and a description of Mariprofundales ord. nov. and Zetaproteobacteria classis nov.</title>
        <authorList>
            <person name="Makita H."/>
            <person name="Tanaka E."/>
            <person name="Mitsunobu S."/>
            <person name="Miyazaki M."/>
            <person name="Nunoura T."/>
            <person name="Uematsu K."/>
            <person name="Takaki Y."/>
            <person name="Nishi S."/>
            <person name="Shimamura S."/>
            <person name="Takai K."/>
        </authorList>
    </citation>
    <scope>NUCLEOTIDE SEQUENCE [LARGE SCALE GENOMIC DNA]</scope>
    <source>
        <strain evidence="5 6">ET2</strain>
    </source>
</reference>
<evidence type="ECO:0000256" key="2">
    <source>
        <dbReference type="ARBA" id="ARBA00022741"/>
    </source>
</evidence>
<keyword evidence="6" id="KW-1185">Reference proteome</keyword>
<organism evidence="5 6">
    <name type="scientific">Mariprofundus micogutta</name>
    <dbReference type="NCBI Taxonomy" id="1921010"/>
    <lineage>
        <taxon>Bacteria</taxon>
        <taxon>Pseudomonadati</taxon>
        <taxon>Pseudomonadota</taxon>
        <taxon>Candidatius Mariprofundia</taxon>
        <taxon>Mariprofundales</taxon>
        <taxon>Mariprofundaceae</taxon>
        <taxon>Mariprofundus</taxon>
    </lineage>
</organism>
<dbReference type="STRING" id="1921010.MMIC_P0548"/>
<feature type="domain" description="ABC transporter" evidence="4">
    <location>
        <begin position="2"/>
        <end position="238"/>
    </location>
</feature>
<evidence type="ECO:0000256" key="3">
    <source>
        <dbReference type="ARBA" id="ARBA00022840"/>
    </source>
</evidence>
<name>A0A1L8CL13_9PROT</name>
<dbReference type="AlphaFoldDB" id="A0A1L8CL13"/>
<dbReference type="SMART" id="SM00382">
    <property type="entry name" value="AAA"/>
    <property type="match status" value="1"/>
</dbReference>
<gene>
    <name evidence="5" type="ORF">MMIC_P0548</name>
</gene>
<dbReference type="InterPro" id="IPR003593">
    <property type="entry name" value="AAA+_ATPase"/>
</dbReference>
<dbReference type="Pfam" id="PF00005">
    <property type="entry name" value="ABC_tran"/>
    <property type="match status" value="1"/>
</dbReference>
<dbReference type="GO" id="GO:0016887">
    <property type="term" value="F:ATP hydrolysis activity"/>
    <property type="evidence" value="ECO:0007669"/>
    <property type="project" value="InterPro"/>
</dbReference>